<reference evidence="2 3" key="1">
    <citation type="submission" date="2018-06" db="EMBL/GenBank/DDBJ databases">
        <title>Genomic Encyclopedia of Archaeal and Bacterial Type Strains, Phase II (KMG-II): from individual species to whole genera.</title>
        <authorList>
            <person name="Goeker M."/>
        </authorList>
    </citation>
    <scope>NUCLEOTIDE SEQUENCE [LARGE SCALE GENOMIC DNA]</scope>
    <source>
        <strain evidence="2 3">JCM 11668</strain>
    </source>
</reference>
<keyword evidence="2" id="KW-0969">Cilium</keyword>
<dbReference type="NCBIfam" id="NF009435">
    <property type="entry name" value="PRK12794.1"/>
    <property type="match status" value="1"/>
</dbReference>
<evidence type="ECO:0000256" key="1">
    <source>
        <dbReference type="SAM" id="MobiDB-lite"/>
    </source>
</evidence>
<name>A0A318T7K1_9BRAD</name>
<dbReference type="InterPro" id="IPR010845">
    <property type="entry name" value="FlaF"/>
</dbReference>
<keyword evidence="2" id="KW-0966">Cell projection</keyword>
<dbReference type="RefSeq" id="WP_110782330.1">
    <property type="nucleotide sequence ID" value="NZ_QJTI01000027.1"/>
</dbReference>
<dbReference type="OrthoDB" id="8563081at2"/>
<organism evidence="2 3">
    <name type="scientific">Rhodopseudomonas faecalis</name>
    <dbReference type="NCBI Taxonomy" id="99655"/>
    <lineage>
        <taxon>Bacteria</taxon>
        <taxon>Pseudomonadati</taxon>
        <taxon>Pseudomonadota</taxon>
        <taxon>Alphaproteobacteria</taxon>
        <taxon>Hyphomicrobiales</taxon>
        <taxon>Nitrobacteraceae</taxon>
        <taxon>Rhodopseudomonas</taxon>
    </lineage>
</organism>
<protein>
    <submittedName>
        <fullName evidence="2">Flagellar protein FlaF</fullName>
    </submittedName>
</protein>
<gene>
    <name evidence="2" type="ORF">BJ122_1274</name>
</gene>
<sequence length="121" mass="13385">MSYAAQAYARTAQQTSSPRETEAQALLKAARMLQDAMARLDEIDSGIQRALMFNRKLWSIFVGDAVNDRNPEKIETRQNVANLGIFVLSQSAALQLKPERDKIQALIDINLQIAAGLSGRP</sequence>
<dbReference type="GO" id="GO:0044781">
    <property type="term" value="P:bacterial-type flagellum organization"/>
    <property type="evidence" value="ECO:0007669"/>
    <property type="project" value="InterPro"/>
</dbReference>
<evidence type="ECO:0000313" key="2">
    <source>
        <dbReference type="EMBL" id="PYF00146.1"/>
    </source>
</evidence>
<keyword evidence="3" id="KW-1185">Reference proteome</keyword>
<dbReference type="EMBL" id="QJTI01000027">
    <property type="protein sequence ID" value="PYF00146.1"/>
    <property type="molecule type" value="Genomic_DNA"/>
</dbReference>
<evidence type="ECO:0000313" key="3">
    <source>
        <dbReference type="Proteomes" id="UP000248148"/>
    </source>
</evidence>
<dbReference type="AlphaFoldDB" id="A0A318T7K1"/>
<feature type="compositionally biased region" description="Low complexity" evidence="1">
    <location>
        <begin position="1"/>
        <end position="17"/>
    </location>
</feature>
<keyword evidence="2" id="KW-0282">Flagellum</keyword>
<comment type="caution">
    <text evidence="2">The sequence shown here is derived from an EMBL/GenBank/DDBJ whole genome shotgun (WGS) entry which is preliminary data.</text>
</comment>
<accession>A0A318T7K1</accession>
<dbReference type="Pfam" id="PF07309">
    <property type="entry name" value="FlaF"/>
    <property type="match status" value="1"/>
</dbReference>
<feature type="region of interest" description="Disordered" evidence="1">
    <location>
        <begin position="1"/>
        <end position="21"/>
    </location>
</feature>
<proteinExistence type="predicted"/>
<dbReference type="Proteomes" id="UP000248148">
    <property type="component" value="Unassembled WGS sequence"/>
</dbReference>